<dbReference type="InterPro" id="IPR008930">
    <property type="entry name" value="Terpenoid_cyclase/PrenylTrfase"/>
</dbReference>
<dbReference type="PROSITE" id="PS51257">
    <property type="entry name" value="PROKAR_LIPOPROTEIN"/>
    <property type="match status" value="1"/>
</dbReference>
<name>A0AAP2DJY4_9BACT</name>
<dbReference type="SUPFAM" id="SSF48208">
    <property type="entry name" value="Six-hairpin glycosidases"/>
    <property type="match status" value="1"/>
</dbReference>
<comment type="caution">
    <text evidence="1">The sequence shown here is derived from an EMBL/GenBank/DDBJ whole genome shotgun (WGS) entry which is preliminary data.</text>
</comment>
<gene>
    <name evidence="1" type="ORF">KK083_05765</name>
</gene>
<dbReference type="InterPro" id="IPR008928">
    <property type="entry name" value="6-hairpin_glycosidase_sf"/>
</dbReference>
<sequence>MRFRKYFFLLFATALVACNKDVTLENEQLQIAWSDDAGWKIARLGVKENGQWKNISVPSGEYTLLYSEQKPDSTAVPFKTITGVQFPEPIYKYQIGHWLRSTSPVMLNTAGEAFHFYPSNLSQEKNAISFSHELPVGTLSSSWKLDPRYPSDIIVSQTLVAKKDGYYSLATPALSDVKNEDVTWATVPGYFQGNSFQDNFVLAYAYGQGIPKLPVLYTERCASTLAPVVTTKDGVSFSVSPKPGLARDPWEKDRNTHEESRIGLSHMNRKGAVFPTVYYPVLGQKLSRINAGDTIHYEFRYTVNTGNWFDHLKHVANDVYKFSETLDLRTNKQSLMGRIEAMHRYLIDPKTSMWNIESFQGKKIGGQSYLGGVVGSSGDAMKNSDYGAMWMLATATRDDKLMKNVLPYAANFKLTQQQTSDGFFKGAAVGQYYLAKRKVFVEEWGEFVEPVSLTYYTMLDVGNILLFEPQNQEMRARLKMGADLLLKWQQSDGRWEVAYDRHTEKPLFTDLKDLRPTFYGLIVAHRILKDQAYLDAARKGADWLIENGVKPGHFIGVCGDARYAPDFATAQTSQAYLDLYDITKDEKYKEAAIEAGKFYTASIYTHPIPSHEKKIVRDAEREDWEISQAGLSFEHGGIMGSAQRHGPIQLASHAGLFVRLFGLTQDSIFLDIARAAAIGRDAFVDEKTRVASYYWNAMGKGAGPYPHHAWWQIGWITDYLMSEAALRSNGKVTFPRGFVTPKVGPHQSYGFEPGQIDGTAASLVIREGLVQLDNPNLEHITARSQDGKKLFVIIMNDLNKAQQSKIQVNSAILQAGSKLQAGTELMSGNALATPGAFSLELPPYGIQVYAMEIVK</sequence>
<dbReference type="Proteomes" id="UP001319200">
    <property type="component" value="Unassembled WGS sequence"/>
</dbReference>
<dbReference type="RefSeq" id="WP_254161639.1">
    <property type="nucleotide sequence ID" value="NZ_JAHESF010000004.1"/>
</dbReference>
<dbReference type="Gene3D" id="1.50.10.20">
    <property type="match status" value="1"/>
</dbReference>
<dbReference type="SUPFAM" id="SSF48239">
    <property type="entry name" value="Terpenoid cyclases/Protein prenyltransferases"/>
    <property type="match status" value="1"/>
</dbReference>
<protein>
    <submittedName>
        <fullName evidence="1">Glycerophosphoryl diester phosphodiesterase</fullName>
    </submittedName>
</protein>
<keyword evidence="2" id="KW-1185">Reference proteome</keyword>
<dbReference type="AlphaFoldDB" id="A0AAP2DJY4"/>
<proteinExistence type="predicted"/>
<dbReference type="EMBL" id="JAHESF010000004">
    <property type="protein sequence ID" value="MBT1696372.1"/>
    <property type="molecule type" value="Genomic_DNA"/>
</dbReference>
<organism evidence="1 2">
    <name type="scientific">Chryseosolibacter histidini</name>
    <dbReference type="NCBI Taxonomy" id="2782349"/>
    <lineage>
        <taxon>Bacteria</taxon>
        <taxon>Pseudomonadati</taxon>
        <taxon>Bacteroidota</taxon>
        <taxon>Cytophagia</taxon>
        <taxon>Cytophagales</taxon>
        <taxon>Chryseotaleaceae</taxon>
        <taxon>Chryseosolibacter</taxon>
    </lineage>
</organism>
<reference evidence="1 2" key="1">
    <citation type="submission" date="2021-05" db="EMBL/GenBank/DDBJ databases">
        <title>A Polyphasic approach of four new species of the genus Ohtaekwangia: Ohtaekwangia histidinii sp. nov., Ohtaekwangia cretensis sp. nov., Ohtaekwangia indiensis sp. nov., Ohtaekwangia reichenbachii sp. nov. from diverse environment.</title>
        <authorList>
            <person name="Octaviana S."/>
        </authorList>
    </citation>
    <scope>NUCLEOTIDE SEQUENCE [LARGE SCALE GENOMIC DNA]</scope>
    <source>
        <strain evidence="1 2">PWU4</strain>
    </source>
</reference>
<evidence type="ECO:0000313" key="2">
    <source>
        <dbReference type="Proteomes" id="UP001319200"/>
    </source>
</evidence>
<accession>A0AAP2DJY4</accession>
<dbReference type="GO" id="GO:0005975">
    <property type="term" value="P:carbohydrate metabolic process"/>
    <property type="evidence" value="ECO:0007669"/>
    <property type="project" value="InterPro"/>
</dbReference>
<evidence type="ECO:0000313" key="1">
    <source>
        <dbReference type="EMBL" id="MBT1696372.1"/>
    </source>
</evidence>